<keyword evidence="1" id="KW-0472">Membrane</keyword>
<gene>
    <name evidence="2" type="ORF">F8M41_017984</name>
</gene>
<name>A0A8H4AMF0_GIGMA</name>
<dbReference type="AlphaFoldDB" id="A0A8H4AMF0"/>
<comment type="caution">
    <text evidence="2">The sequence shown here is derived from an EMBL/GenBank/DDBJ whole genome shotgun (WGS) entry which is preliminary data.</text>
</comment>
<keyword evidence="3" id="KW-1185">Reference proteome</keyword>
<evidence type="ECO:0000313" key="2">
    <source>
        <dbReference type="EMBL" id="KAF0512514.1"/>
    </source>
</evidence>
<sequence>MNSSLQIRQETSLLSNVGFGSSDKIVFKGILLVLVEVLKVDLVELELKVEVELEVNSSSGKFFGHFGKSKFGSVVVGFGVFVVEVLVVDGIVVASVGKVLVVEYVFVGILSGLSLLLLFGGSCLFFILKNAFENINNKVK</sequence>
<protein>
    <recommendedName>
        <fullName evidence="4">Transmembrane protein</fullName>
    </recommendedName>
</protein>
<feature type="transmembrane region" description="Helical" evidence="1">
    <location>
        <begin position="104"/>
        <end position="128"/>
    </location>
</feature>
<evidence type="ECO:0000313" key="3">
    <source>
        <dbReference type="Proteomes" id="UP000439903"/>
    </source>
</evidence>
<feature type="transmembrane region" description="Helical" evidence="1">
    <location>
        <begin position="71"/>
        <end position="92"/>
    </location>
</feature>
<evidence type="ECO:0000256" key="1">
    <source>
        <dbReference type="SAM" id="Phobius"/>
    </source>
</evidence>
<keyword evidence="1" id="KW-0812">Transmembrane</keyword>
<accession>A0A8H4AMF0</accession>
<organism evidence="2 3">
    <name type="scientific">Gigaspora margarita</name>
    <dbReference type="NCBI Taxonomy" id="4874"/>
    <lineage>
        <taxon>Eukaryota</taxon>
        <taxon>Fungi</taxon>
        <taxon>Fungi incertae sedis</taxon>
        <taxon>Mucoromycota</taxon>
        <taxon>Glomeromycotina</taxon>
        <taxon>Glomeromycetes</taxon>
        <taxon>Diversisporales</taxon>
        <taxon>Gigasporaceae</taxon>
        <taxon>Gigaspora</taxon>
    </lineage>
</organism>
<keyword evidence="1" id="KW-1133">Transmembrane helix</keyword>
<proteinExistence type="predicted"/>
<dbReference type="Proteomes" id="UP000439903">
    <property type="component" value="Unassembled WGS sequence"/>
</dbReference>
<evidence type="ECO:0008006" key="4">
    <source>
        <dbReference type="Google" id="ProtNLM"/>
    </source>
</evidence>
<reference evidence="2 3" key="1">
    <citation type="journal article" date="2019" name="Environ. Microbiol.">
        <title>At the nexus of three kingdoms: the genome of the mycorrhizal fungus Gigaspora margarita provides insights into plant, endobacterial and fungal interactions.</title>
        <authorList>
            <person name="Venice F."/>
            <person name="Ghignone S."/>
            <person name="Salvioli di Fossalunga A."/>
            <person name="Amselem J."/>
            <person name="Novero M."/>
            <person name="Xianan X."/>
            <person name="Sedzielewska Toro K."/>
            <person name="Morin E."/>
            <person name="Lipzen A."/>
            <person name="Grigoriev I.V."/>
            <person name="Henrissat B."/>
            <person name="Martin F.M."/>
            <person name="Bonfante P."/>
        </authorList>
    </citation>
    <scope>NUCLEOTIDE SEQUENCE [LARGE SCALE GENOMIC DNA]</scope>
    <source>
        <strain evidence="2 3">BEG34</strain>
    </source>
</reference>
<dbReference type="EMBL" id="WTPW01000424">
    <property type="protein sequence ID" value="KAF0512514.1"/>
    <property type="molecule type" value="Genomic_DNA"/>
</dbReference>